<feature type="transmembrane region" description="Helical" evidence="12">
    <location>
        <begin position="395"/>
        <end position="417"/>
    </location>
</feature>
<organism evidence="13 14">
    <name type="scientific">Streptococcus dentapri</name>
    <dbReference type="NCBI Taxonomy" id="573564"/>
    <lineage>
        <taxon>Bacteria</taxon>
        <taxon>Bacillati</taxon>
        <taxon>Bacillota</taxon>
        <taxon>Bacilli</taxon>
        <taxon>Lactobacillales</taxon>
        <taxon>Streptococcaceae</taxon>
        <taxon>Streptococcus</taxon>
    </lineage>
</organism>
<dbReference type="NCBIfam" id="TIGR00797">
    <property type="entry name" value="matE"/>
    <property type="match status" value="1"/>
</dbReference>
<feature type="transmembrane region" description="Helical" evidence="12">
    <location>
        <begin position="20"/>
        <end position="43"/>
    </location>
</feature>
<dbReference type="InterPro" id="IPR002528">
    <property type="entry name" value="MATE_fam"/>
</dbReference>
<evidence type="ECO:0000256" key="12">
    <source>
        <dbReference type="SAM" id="Phobius"/>
    </source>
</evidence>
<dbReference type="InterPro" id="IPR048279">
    <property type="entry name" value="MdtK-like"/>
</dbReference>
<feature type="transmembrane region" description="Helical" evidence="12">
    <location>
        <begin position="49"/>
        <end position="68"/>
    </location>
</feature>
<evidence type="ECO:0000256" key="9">
    <source>
        <dbReference type="ARBA" id="ARBA00023065"/>
    </source>
</evidence>
<comment type="subcellular location">
    <subcellularLocation>
        <location evidence="2">Cell membrane</location>
        <topology evidence="2">Multi-pass membrane protein</topology>
    </subcellularLocation>
</comment>
<evidence type="ECO:0000256" key="3">
    <source>
        <dbReference type="ARBA" id="ARBA00020268"/>
    </source>
</evidence>
<keyword evidence="6" id="KW-1003">Cell membrane</keyword>
<feature type="transmembrane region" description="Helical" evidence="12">
    <location>
        <begin position="369"/>
        <end position="389"/>
    </location>
</feature>
<name>A0ABV8D1N0_9STRE</name>
<accession>A0ABV8D1N0</accession>
<dbReference type="CDD" id="cd13137">
    <property type="entry name" value="MATE_NorM_like"/>
    <property type="match status" value="1"/>
</dbReference>
<evidence type="ECO:0000256" key="10">
    <source>
        <dbReference type="ARBA" id="ARBA00023136"/>
    </source>
</evidence>
<dbReference type="Proteomes" id="UP001595901">
    <property type="component" value="Unassembled WGS sequence"/>
</dbReference>
<keyword evidence="14" id="KW-1185">Reference proteome</keyword>
<feature type="transmembrane region" description="Helical" evidence="12">
    <location>
        <begin position="155"/>
        <end position="176"/>
    </location>
</feature>
<dbReference type="PANTHER" id="PTHR43298:SF4">
    <property type="entry name" value="DRUG_SODIUM ANTIPORTER"/>
    <property type="match status" value="1"/>
</dbReference>
<feature type="transmembrane region" description="Helical" evidence="12">
    <location>
        <begin position="240"/>
        <end position="260"/>
    </location>
</feature>
<feature type="transmembrane region" description="Helical" evidence="12">
    <location>
        <begin position="125"/>
        <end position="143"/>
    </location>
</feature>
<keyword evidence="5" id="KW-0050">Antiport</keyword>
<evidence type="ECO:0000313" key="14">
    <source>
        <dbReference type="Proteomes" id="UP001595901"/>
    </source>
</evidence>
<evidence type="ECO:0000256" key="11">
    <source>
        <dbReference type="ARBA" id="ARBA00031636"/>
    </source>
</evidence>
<evidence type="ECO:0000256" key="4">
    <source>
        <dbReference type="ARBA" id="ARBA00022448"/>
    </source>
</evidence>
<keyword evidence="7 12" id="KW-0812">Transmembrane</keyword>
<feature type="transmembrane region" description="Helical" evidence="12">
    <location>
        <begin position="302"/>
        <end position="320"/>
    </location>
</feature>
<dbReference type="InterPro" id="IPR050222">
    <property type="entry name" value="MATE_MdtK"/>
</dbReference>
<dbReference type="PANTHER" id="PTHR43298">
    <property type="entry name" value="MULTIDRUG RESISTANCE PROTEIN NORM-RELATED"/>
    <property type="match status" value="1"/>
</dbReference>
<evidence type="ECO:0000313" key="13">
    <source>
        <dbReference type="EMBL" id="MFC3932245.1"/>
    </source>
</evidence>
<protein>
    <recommendedName>
        <fullName evidence="3">Probable multidrug resistance protein NorM</fullName>
    </recommendedName>
    <alternativeName>
        <fullName evidence="11">Multidrug-efflux transporter</fullName>
    </alternativeName>
</protein>
<sequence>MKYRKQIINLALPAMIENILQMLMGVVDNYLVAQVGIIAVSGVSVANNILAIYQAILIALGSAVASLVSKNLGSGNQQAVKQNTWDALLLTFVITMFLGLFSIFAGKSVLSLLGTQEEVSQAGGLYLAIVGGGTVFLGLMTVLGNVLRAQGRPRISMYVSLLSNVLNAVLSALAVFVCHWGIIGVAASTVLSRCLVSVILWQSSRLNWTDLKMSRLWNLDLLNLALPSSGERLMMRAGDVIIVSLIVGLGTKAVAGNAIGETLTQFNYMPGMGVATATVILVAHSLGEKNESALKAIVRESYWLAAILMLVVGGTFFLLGERLSSLFTEDETVIAYSSVVILYSFLGSFMTAGTLVYTAVWQGLGKAKLPFYATMIGMWVIRIGLGYLLVSVMDYGLAAVWIATIADNLFRSAFLYFRYQKTKLV</sequence>
<dbReference type="EMBL" id="JBHSAC010000048">
    <property type="protein sequence ID" value="MFC3932245.1"/>
    <property type="molecule type" value="Genomic_DNA"/>
</dbReference>
<evidence type="ECO:0000256" key="2">
    <source>
        <dbReference type="ARBA" id="ARBA00004651"/>
    </source>
</evidence>
<feature type="transmembrane region" description="Helical" evidence="12">
    <location>
        <begin position="266"/>
        <end position="286"/>
    </location>
</feature>
<evidence type="ECO:0000256" key="8">
    <source>
        <dbReference type="ARBA" id="ARBA00022989"/>
    </source>
</evidence>
<feature type="transmembrane region" description="Helical" evidence="12">
    <location>
        <begin position="182"/>
        <end position="201"/>
    </location>
</feature>
<evidence type="ECO:0000256" key="7">
    <source>
        <dbReference type="ARBA" id="ARBA00022692"/>
    </source>
</evidence>
<feature type="transmembrane region" description="Helical" evidence="12">
    <location>
        <begin position="332"/>
        <end position="357"/>
    </location>
</feature>
<dbReference type="Pfam" id="PF01554">
    <property type="entry name" value="MatE"/>
    <property type="match status" value="2"/>
</dbReference>
<feature type="transmembrane region" description="Helical" evidence="12">
    <location>
        <begin position="88"/>
        <end position="105"/>
    </location>
</feature>
<keyword evidence="4" id="KW-0813">Transport</keyword>
<evidence type="ECO:0000256" key="1">
    <source>
        <dbReference type="ARBA" id="ARBA00003408"/>
    </source>
</evidence>
<gene>
    <name evidence="13" type="ORF">ACFOSE_05595</name>
</gene>
<evidence type="ECO:0000256" key="5">
    <source>
        <dbReference type="ARBA" id="ARBA00022449"/>
    </source>
</evidence>
<evidence type="ECO:0000256" key="6">
    <source>
        <dbReference type="ARBA" id="ARBA00022475"/>
    </source>
</evidence>
<reference evidence="14" key="1">
    <citation type="journal article" date="2019" name="Int. J. Syst. Evol. Microbiol.">
        <title>The Global Catalogue of Microorganisms (GCM) 10K type strain sequencing project: providing services to taxonomists for standard genome sequencing and annotation.</title>
        <authorList>
            <consortium name="The Broad Institute Genomics Platform"/>
            <consortium name="The Broad Institute Genome Sequencing Center for Infectious Disease"/>
            <person name="Wu L."/>
            <person name="Ma J."/>
        </authorList>
    </citation>
    <scope>NUCLEOTIDE SEQUENCE [LARGE SCALE GENOMIC DNA]</scope>
    <source>
        <strain evidence="14">CCUG 58728</strain>
    </source>
</reference>
<comment type="caution">
    <text evidence="13">The sequence shown here is derived from an EMBL/GenBank/DDBJ whole genome shotgun (WGS) entry which is preliminary data.</text>
</comment>
<comment type="function">
    <text evidence="1">Multidrug efflux pump.</text>
</comment>
<proteinExistence type="predicted"/>
<dbReference type="RefSeq" id="WP_380431504.1">
    <property type="nucleotide sequence ID" value="NZ_JBHSAC010000048.1"/>
</dbReference>
<dbReference type="PIRSF" id="PIRSF006603">
    <property type="entry name" value="DinF"/>
    <property type="match status" value="1"/>
</dbReference>
<keyword evidence="8 12" id="KW-1133">Transmembrane helix</keyword>
<keyword evidence="10 12" id="KW-0472">Membrane</keyword>
<keyword evidence="9" id="KW-0406">Ion transport</keyword>